<dbReference type="Proteomes" id="UP000229112">
    <property type="component" value="Unassembled WGS sequence"/>
</dbReference>
<dbReference type="SMART" id="SM00382">
    <property type="entry name" value="AAA"/>
    <property type="match status" value="2"/>
</dbReference>
<dbReference type="GO" id="GO:0016887">
    <property type="term" value="F:ATP hydrolysis activity"/>
    <property type="evidence" value="ECO:0007669"/>
    <property type="project" value="InterPro"/>
</dbReference>
<dbReference type="GO" id="GO:0005524">
    <property type="term" value="F:ATP binding"/>
    <property type="evidence" value="ECO:0007669"/>
    <property type="project" value="UniProtKB-KW"/>
</dbReference>
<dbReference type="InterPro" id="IPR003593">
    <property type="entry name" value="AAA+_ATPase"/>
</dbReference>
<dbReference type="SUPFAM" id="SSF52540">
    <property type="entry name" value="P-loop containing nucleoside triphosphate hydrolases"/>
    <property type="match status" value="2"/>
</dbReference>
<keyword evidence="3" id="KW-0067">ATP-binding</keyword>
<organism evidence="6 7">
    <name type="scientific">Candidatus Harrisonbacteria bacterium CG10_big_fil_rev_8_21_14_0_10_38_8</name>
    <dbReference type="NCBI Taxonomy" id="1974582"/>
    <lineage>
        <taxon>Bacteria</taxon>
        <taxon>Candidatus Harrisoniibacteriota</taxon>
    </lineage>
</organism>
<reference evidence="7" key="1">
    <citation type="submission" date="2017-09" db="EMBL/GenBank/DDBJ databases">
        <title>Depth-based differentiation of microbial function through sediment-hosted aquifers and enrichment of novel symbionts in the deep terrestrial subsurface.</title>
        <authorList>
            <person name="Probst A.J."/>
            <person name="Ladd B."/>
            <person name="Jarett J.K."/>
            <person name="Geller-Mcgrath D.E."/>
            <person name="Sieber C.M.K."/>
            <person name="Emerson J.B."/>
            <person name="Anantharaman K."/>
            <person name="Thomas B.C."/>
            <person name="Malmstrom R."/>
            <person name="Stieglmeier M."/>
            <person name="Klingl A."/>
            <person name="Woyke T."/>
            <person name="Ryan C.M."/>
            <person name="Banfield J.F."/>
        </authorList>
    </citation>
    <scope>NUCLEOTIDE SEQUENCE [LARGE SCALE GENOMIC DNA]</scope>
</reference>
<gene>
    <name evidence="6" type="ORF">COU06_00035</name>
</gene>
<dbReference type="CDD" id="cd03221">
    <property type="entry name" value="ABCF_EF-3"/>
    <property type="match status" value="1"/>
</dbReference>
<dbReference type="Pfam" id="PF00005">
    <property type="entry name" value="ABC_tran"/>
    <property type="match status" value="2"/>
</dbReference>
<dbReference type="PROSITE" id="PS50893">
    <property type="entry name" value="ABC_TRANSPORTER_2"/>
    <property type="match status" value="1"/>
</dbReference>
<keyword evidence="2" id="KW-0547">Nucleotide-binding</keyword>
<evidence type="ECO:0000259" key="5">
    <source>
        <dbReference type="PROSITE" id="PS50893"/>
    </source>
</evidence>
<evidence type="ECO:0000256" key="4">
    <source>
        <dbReference type="SAM" id="Coils"/>
    </source>
</evidence>
<dbReference type="AlphaFoldDB" id="A0A2M6WKV3"/>
<evidence type="ECO:0000313" key="6">
    <source>
        <dbReference type="EMBL" id="PIT93415.1"/>
    </source>
</evidence>
<dbReference type="InterPro" id="IPR003439">
    <property type="entry name" value="ABC_transporter-like_ATP-bd"/>
</dbReference>
<comment type="caution">
    <text evidence="6">The sequence shown here is derived from an EMBL/GenBank/DDBJ whole genome shotgun (WGS) entry which is preliminary data.</text>
</comment>
<feature type="coiled-coil region" evidence="4">
    <location>
        <begin position="217"/>
        <end position="279"/>
    </location>
</feature>
<dbReference type="Gene3D" id="3.40.50.300">
    <property type="entry name" value="P-loop containing nucleotide triphosphate hydrolases"/>
    <property type="match status" value="2"/>
</dbReference>
<evidence type="ECO:0000313" key="7">
    <source>
        <dbReference type="Proteomes" id="UP000229112"/>
    </source>
</evidence>
<feature type="domain" description="ABC transporter" evidence="5">
    <location>
        <begin position="10"/>
        <end position="226"/>
    </location>
</feature>
<name>A0A2M6WKV3_9BACT</name>
<proteinExistence type="predicted"/>
<dbReference type="PANTHER" id="PTHR19211">
    <property type="entry name" value="ATP-BINDING TRANSPORT PROTEIN-RELATED"/>
    <property type="match status" value="1"/>
</dbReference>
<evidence type="ECO:0000256" key="1">
    <source>
        <dbReference type="ARBA" id="ARBA00022737"/>
    </source>
</evidence>
<accession>A0A2M6WKV3</accession>
<dbReference type="InterPro" id="IPR027417">
    <property type="entry name" value="P-loop_NTPase"/>
</dbReference>
<dbReference type="PANTHER" id="PTHR19211:SF14">
    <property type="entry name" value="ATP-BINDING CASSETTE SUB-FAMILY F MEMBER 1"/>
    <property type="match status" value="1"/>
</dbReference>
<keyword evidence="1" id="KW-0677">Repeat</keyword>
<dbReference type="EMBL" id="PFAY01000001">
    <property type="protein sequence ID" value="PIT93415.1"/>
    <property type="molecule type" value="Genomic_DNA"/>
</dbReference>
<protein>
    <recommendedName>
        <fullName evidence="5">ABC transporter domain-containing protein</fullName>
    </recommendedName>
</protein>
<dbReference type="InterPro" id="IPR050611">
    <property type="entry name" value="ABCF"/>
</dbReference>
<evidence type="ECO:0000256" key="3">
    <source>
        <dbReference type="ARBA" id="ARBA00022840"/>
    </source>
</evidence>
<keyword evidence="4" id="KW-0175">Coiled coil</keyword>
<sequence>MAKQHGNVILRFDEVDFEYGHNHPILDEVSFVIREGAKLTLMGQNGAGKTTIFNLITGEDEPTEGGIHIDKGSTIATSLQVIPRDMLNHTITEFFQSAFSSTVYDIDKRAGKVMDAVNLSVPLDRKIGQLSGGQQARLLLAFALIQEPDILLLDEPTNNLDKAGIEHLTKFLVDYPKTCIVISHDAEFLNTFTHGVLYLDVYTRKIEQYVGDYHDVVKEISARIERERKENARLQKEIEHRKEKANFFAQKGGKMRNVAKKMKQVAGELEDKVVEMRREDKTINDFHIPLQDFEKLEFPTDGNIVSITSVPVIKNHERTQIKVSPKITLGRNDILLIEGPNGVGKTTFLKELANKEAKGSDISTGVKVGYYQQDFSGLDYDMTAYEALVEVAETGVTEHNLRSTAAQFLITQDKIDKPIHFLSEGQKGLLSFARFVLQRPGLLILDEPTNHINFRHLPIIAKALNKFNGSIILVSHMKEFVSQVKVTKHLDLGKF</sequence>
<evidence type="ECO:0000256" key="2">
    <source>
        <dbReference type="ARBA" id="ARBA00022741"/>
    </source>
</evidence>